<dbReference type="RefSeq" id="XP_022468313.1">
    <property type="nucleotide sequence ID" value="XM_022625168.1"/>
</dbReference>
<dbReference type="EMBL" id="MJBS01000199">
    <property type="protein sequence ID" value="OHE91140.1"/>
    <property type="molecule type" value="Genomic_DNA"/>
</dbReference>
<reference evidence="1 2" key="1">
    <citation type="submission" date="2016-09" db="EMBL/GenBank/DDBJ databases">
        <authorList>
            <person name="Capua I."/>
            <person name="De Benedictis P."/>
            <person name="Joannis T."/>
            <person name="Lombin L.H."/>
            <person name="Cattoli G."/>
        </authorList>
    </citation>
    <scope>NUCLEOTIDE SEQUENCE [LARGE SCALE GENOMIC DNA]</scope>
    <source>
        <strain evidence="1 2">IMI 309357</strain>
    </source>
</reference>
<protein>
    <submittedName>
        <fullName evidence="1">Uncharacterized protein</fullName>
    </submittedName>
</protein>
<dbReference type="GeneID" id="34566678"/>
<evidence type="ECO:0000313" key="2">
    <source>
        <dbReference type="Proteomes" id="UP000176998"/>
    </source>
</evidence>
<name>A0A1G4APM5_9PEZI</name>
<keyword evidence="2" id="KW-1185">Reference proteome</keyword>
<evidence type="ECO:0000313" key="1">
    <source>
        <dbReference type="EMBL" id="OHE91140.1"/>
    </source>
</evidence>
<gene>
    <name evidence="1" type="ORF">CORC01_13551</name>
</gene>
<dbReference type="Proteomes" id="UP000176998">
    <property type="component" value="Unassembled WGS sequence"/>
</dbReference>
<sequence length="30" mass="3627">MRKESEALERQVSGLFPVSFYRLMRALLLW</sequence>
<comment type="caution">
    <text evidence="1">The sequence shown here is derived from an EMBL/GenBank/DDBJ whole genome shotgun (WGS) entry which is preliminary data.</text>
</comment>
<dbReference type="AlphaFoldDB" id="A0A1G4APM5"/>
<accession>A0A1G4APM5</accession>
<proteinExistence type="predicted"/>
<organism evidence="1 2">
    <name type="scientific">Colletotrichum orchidophilum</name>
    <dbReference type="NCBI Taxonomy" id="1209926"/>
    <lineage>
        <taxon>Eukaryota</taxon>
        <taxon>Fungi</taxon>
        <taxon>Dikarya</taxon>
        <taxon>Ascomycota</taxon>
        <taxon>Pezizomycotina</taxon>
        <taxon>Sordariomycetes</taxon>
        <taxon>Hypocreomycetidae</taxon>
        <taxon>Glomerellales</taxon>
        <taxon>Glomerellaceae</taxon>
        <taxon>Colletotrichum</taxon>
    </lineage>
</organism>